<proteinExistence type="predicted"/>
<dbReference type="EMBL" id="JAHHUM010002446">
    <property type="protein sequence ID" value="KAK5603522.1"/>
    <property type="molecule type" value="Genomic_DNA"/>
</dbReference>
<feature type="region of interest" description="Disordered" evidence="1">
    <location>
        <begin position="25"/>
        <end position="105"/>
    </location>
</feature>
<gene>
    <name evidence="3" type="ORF">CRENBAI_005936</name>
</gene>
<feature type="compositionally biased region" description="Low complexity" evidence="1">
    <location>
        <begin position="65"/>
        <end position="81"/>
    </location>
</feature>
<keyword evidence="2" id="KW-0732">Signal</keyword>
<evidence type="ECO:0000256" key="1">
    <source>
        <dbReference type="SAM" id="MobiDB-lite"/>
    </source>
</evidence>
<keyword evidence="4" id="KW-1185">Reference proteome</keyword>
<name>A0AAV9R3B1_9TELE</name>
<accession>A0AAV9R3B1</accession>
<evidence type="ECO:0000313" key="3">
    <source>
        <dbReference type="EMBL" id="KAK5603522.1"/>
    </source>
</evidence>
<reference evidence="3 4" key="1">
    <citation type="submission" date="2021-06" db="EMBL/GenBank/DDBJ databases">
        <authorList>
            <person name="Palmer J.M."/>
        </authorList>
    </citation>
    <scope>NUCLEOTIDE SEQUENCE [LARGE SCALE GENOMIC DNA]</scope>
    <source>
        <strain evidence="3 4">MEX-2019</strain>
        <tissue evidence="3">Muscle</tissue>
    </source>
</reference>
<feature type="signal peptide" evidence="2">
    <location>
        <begin position="1"/>
        <end position="21"/>
    </location>
</feature>
<organism evidence="3 4">
    <name type="scientific">Crenichthys baileyi</name>
    <name type="common">White River springfish</name>
    <dbReference type="NCBI Taxonomy" id="28760"/>
    <lineage>
        <taxon>Eukaryota</taxon>
        <taxon>Metazoa</taxon>
        <taxon>Chordata</taxon>
        <taxon>Craniata</taxon>
        <taxon>Vertebrata</taxon>
        <taxon>Euteleostomi</taxon>
        <taxon>Actinopterygii</taxon>
        <taxon>Neopterygii</taxon>
        <taxon>Teleostei</taxon>
        <taxon>Neoteleostei</taxon>
        <taxon>Acanthomorphata</taxon>
        <taxon>Ovalentaria</taxon>
        <taxon>Atherinomorphae</taxon>
        <taxon>Cyprinodontiformes</taxon>
        <taxon>Goodeidae</taxon>
        <taxon>Crenichthys</taxon>
    </lineage>
</organism>
<comment type="caution">
    <text evidence="3">The sequence shown here is derived from an EMBL/GenBank/DDBJ whole genome shotgun (WGS) entry which is preliminary data.</text>
</comment>
<dbReference type="Proteomes" id="UP001311232">
    <property type="component" value="Unassembled WGS sequence"/>
</dbReference>
<evidence type="ECO:0000256" key="2">
    <source>
        <dbReference type="SAM" id="SignalP"/>
    </source>
</evidence>
<feature type="chain" id="PRO_5043608938" evidence="2">
    <location>
        <begin position="22"/>
        <end position="120"/>
    </location>
</feature>
<evidence type="ECO:0000313" key="4">
    <source>
        <dbReference type="Proteomes" id="UP001311232"/>
    </source>
</evidence>
<sequence length="120" mass="12994">MGFCAFLLICLSQAELGRVWAQEYKGPSSAEDDPMHRDRHRAPSPLGPATSPPLALQAKPNSQFPRQPRARANPPAEGETPPEAPTRQAATSSMQQLEPEGTKIGGAHYVLPWEVSLLVV</sequence>
<dbReference type="AlphaFoldDB" id="A0AAV9R3B1"/>
<protein>
    <submittedName>
        <fullName evidence="3">Uncharacterized protein</fullName>
    </submittedName>
</protein>